<comment type="caution">
    <text evidence="1">The sequence shown here is derived from an EMBL/GenBank/DDBJ whole genome shotgun (WGS) entry which is preliminary data.</text>
</comment>
<organism evidence="1 2">
    <name type="scientific">Cirrhinus mrigala</name>
    <name type="common">Mrigala</name>
    <dbReference type="NCBI Taxonomy" id="683832"/>
    <lineage>
        <taxon>Eukaryota</taxon>
        <taxon>Metazoa</taxon>
        <taxon>Chordata</taxon>
        <taxon>Craniata</taxon>
        <taxon>Vertebrata</taxon>
        <taxon>Euteleostomi</taxon>
        <taxon>Actinopterygii</taxon>
        <taxon>Neopterygii</taxon>
        <taxon>Teleostei</taxon>
        <taxon>Ostariophysi</taxon>
        <taxon>Cypriniformes</taxon>
        <taxon>Cyprinidae</taxon>
        <taxon>Labeoninae</taxon>
        <taxon>Labeonini</taxon>
        <taxon>Cirrhinus</taxon>
    </lineage>
</organism>
<reference evidence="1 2" key="1">
    <citation type="submission" date="2024-05" db="EMBL/GenBank/DDBJ databases">
        <title>Genome sequencing and assembly of Indian major carp, Cirrhinus mrigala (Hamilton, 1822).</title>
        <authorList>
            <person name="Mohindra V."/>
            <person name="Chowdhury L.M."/>
            <person name="Lal K."/>
            <person name="Jena J.K."/>
        </authorList>
    </citation>
    <scope>NUCLEOTIDE SEQUENCE [LARGE SCALE GENOMIC DNA]</scope>
    <source>
        <strain evidence="1">CM1030</strain>
        <tissue evidence="1">Blood</tissue>
    </source>
</reference>
<dbReference type="EMBL" id="JAMKFB020000019">
    <property type="protein sequence ID" value="KAL0166485.1"/>
    <property type="molecule type" value="Genomic_DNA"/>
</dbReference>
<dbReference type="InterPro" id="IPR036322">
    <property type="entry name" value="WD40_repeat_dom_sf"/>
</dbReference>
<sequence length="70" mass="7545">VNTAGGLLVVGFDDGVVRLLELYNTQTLHAVAGRTRSGDAELRLRQALKPHNAPVTAIAYERTRKIMATG</sequence>
<dbReference type="InterPro" id="IPR015943">
    <property type="entry name" value="WD40/YVTN_repeat-like_dom_sf"/>
</dbReference>
<feature type="non-terminal residue" evidence="1">
    <location>
        <position position="70"/>
    </location>
</feature>
<proteinExistence type="predicted"/>
<name>A0ABD0NY77_CIRMR</name>
<dbReference type="Proteomes" id="UP001529510">
    <property type="component" value="Unassembled WGS sequence"/>
</dbReference>
<gene>
    <name evidence="1" type="ORF">M9458_038329</name>
</gene>
<dbReference type="AlphaFoldDB" id="A0ABD0NY77"/>
<evidence type="ECO:0000313" key="2">
    <source>
        <dbReference type="Proteomes" id="UP001529510"/>
    </source>
</evidence>
<dbReference type="SUPFAM" id="SSF50978">
    <property type="entry name" value="WD40 repeat-like"/>
    <property type="match status" value="1"/>
</dbReference>
<dbReference type="Gene3D" id="2.130.10.10">
    <property type="entry name" value="YVTN repeat-like/Quinoprotein amine dehydrogenase"/>
    <property type="match status" value="1"/>
</dbReference>
<evidence type="ECO:0000313" key="1">
    <source>
        <dbReference type="EMBL" id="KAL0166485.1"/>
    </source>
</evidence>
<accession>A0ABD0NY77</accession>
<protein>
    <submittedName>
        <fullName evidence="1">Uncharacterized protein</fullName>
    </submittedName>
</protein>
<keyword evidence="2" id="KW-1185">Reference proteome</keyword>
<feature type="non-terminal residue" evidence="1">
    <location>
        <position position="1"/>
    </location>
</feature>